<evidence type="ECO:0000313" key="2">
    <source>
        <dbReference type="Proteomes" id="UP000315295"/>
    </source>
</evidence>
<gene>
    <name evidence="1" type="ORF">C1H46_035786</name>
</gene>
<dbReference type="AlphaFoldDB" id="A0A540KWR9"/>
<reference evidence="1 2" key="1">
    <citation type="journal article" date="2019" name="G3 (Bethesda)">
        <title>Sequencing of a Wild Apple (Malus baccata) Genome Unravels the Differences Between Cultivated and Wild Apple Species Regarding Disease Resistance and Cold Tolerance.</title>
        <authorList>
            <person name="Chen X."/>
        </authorList>
    </citation>
    <scope>NUCLEOTIDE SEQUENCE [LARGE SCALE GENOMIC DNA]</scope>
    <source>
        <strain evidence="2">cv. Shandingzi</strain>
        <tissue evidence="1">Leaves</tissue>
    </source>
</reference>
<accession>A0A540KWR9</accession>
<comment type="caution">
    <text evidence="1">The sequence shown here is derived from an EMBL/GenBank/DDBJ whole genome shotgun (WGS) entry which is preliminary data.</text>
</comment>
<name>A0A540KWR9_MALBA</name>
<evidence type="ECO:0000313" key="1">
    <source>
        <dbReference type="EMBL" id="TQD78681.1"/>
    </source>
</evidence>
<sequence length="198" mass="21829">MVSPEKIGFGVAGEDGFGVKGLWRKKRLEDEEEIDLVCKNLSSAEPSTARKHLLSNPALPTHNPTLSLAMEGRLHLPTHRSRLAPPFSPCCHGYTGKKWWIGAGVDEGEARGRDVNVVNEGFVIDLVSWSISGFEKNSNDVVNEGFVIDLVSWSISGFEKNSNDGHLARWEQTVSGASNWMGDDGGWRFLAREKMTFG</sequence>
<proteinExistence type="predicted"/>
<organism evidence="1 2">
    <name type="scientific">Malus baccata</name>
    <name type="common">Siberian crab apple</name>
    <name type="synonym">Pyrus baccata</name>
    <dbReference type="NCBI Taxonomy" id="106549"/>
    <lineage>
        <taxon>Eukaryota</taxon>
        <taxon>Viridiplantae</taxon>
        <taxon>Streptophyta</taxon>
        <taxon>Embryophyta</taxon>
        <taxon>Tracheophyta</taxon>
        <taxon>Spermatophyta</taxon>
        <taxon>Magnoliopsida</taxon>
        <taxon>eudicotyledons</taxon>
        <taxon>Gunneridae</taxon>
        <taxon>Pentapetalae</taxon>
        <taxon>rosids</taxon>
        <taxon>fabids</taxon>
        <taxon>Rosales</taxon>
        <taxon>Rosaceae</taxon>
        <taxon>Amygdaloideae</taxon>
        <taxon>Maleae</taxon>
        <taxon>Malus</taxon>
    </lineage>
</organism>
<keyword evidence="2" id="KW-1185">Reference proteome</keyword>
<dbReference type="Proteomes" id="UP000315295">
    <property type="component" value="Unassembled WGS sequence"/>
</dbReference>
<dbReference type="EMBL" id="VIEB01000897">
    <property type="protein sequence ID" value="TQD78681.1"/>
    <property type="molecule type" value="Genomic_DNA"/>
</dbReference>
<protein>
    <submittedName>
        <fullName evidence="1">Uncharacterized protein</fullName>
    </submittedName>
</protein>